<dbReference type="RefSeq" id="WP_286211777.1">
    <property type="nucleotide sequence ID" value="NZ_AP027452.1"/>
</dbReference>
<evidence type="ECO:0000313" key="2">
    <source>
        <dbReference type="Proteomes" id="UP001241092"/>
    </source>
</evidence>
<evidence type="ECO:0008006" key="3">
    <source>
        <dbReference type="Google" id="ProtNLM"/>
    </source>
</evidence>
<evidence type="ECO:0000313" key="1">
    <source>
        <dbReference type="EMBL" id="BDY31409.1"/>
    </source>
</evidence>
<gene>
    <name evidence="1" type="ORF">hbim_05361</name>
</gene>
<dbReference type="Proteomes" id="UP001241092">
    <property type="component" value="Chromosome"/>
</dbReference>
<accession>A0AAI8TYM5</accession>
<dbReference type="EMBL" id="AP027452">
    <property type="protein sequence ID" value="BDY31409.1"/>
    <property type="molecule type" value="Genomic_DNA"/>
</dbReference>
<proteinExistence type="predicted"/>
<sequence>MANDLVQPSELAYLPGGPFTEGEVDAAVAALRQAVRWHIAPVRSETVTLDVGRYENVLQLPTRKLVSVAEVRSNGVVVDPASYEVSIGLAQVKLAYGYWGAGFGAVDVDLTHGYESVPLDLLPVIAETATSQRLLAVRAPVMDQPAMVGDGVGGQMVWANPNPLTKRAIARYALVCAGFA</sequence>
<dbReference type="AlphaFoldDB" id="A0AAI8TYM5"/>
<name>A0AAI8TYM5_MYCME</name>
<protein>
    <recommendedName>
        <fullName evidence="3">Head-to-tail adaptor</fullName>
    </recommendedName>
</protein>
<reference evidence="1" key="1">
    <citation type="submission" date="2023-03" db="EMBL/GenBank/DDBJ databases">
        <title>Draft genome sequence of a Mycolicibacterium mageritense strain H4_3_1 isolated from a hybrid biological-inorganic system reactor.</title>
        <authorList>
            <person name="Feng X."/>
            <person name="Kazama D."/>
            <person name="Sato K."/>
            <person name="Kobayashi H."/>
        </authorList>
    </citation>
    <scope>NUCLEOTIDE SEQUENCE</scope>
    <source>
        <strain evidence="1">H4_3_1</strain>
    </source>
</reference>
<organism evidence="1 2">
    <name type="scientific">Mycolicibacterium mageritense</name>
    <name type="common">Mycobacterium mageritense</name>
    <dbReference type="NCBI Taxonomy" id="53462"/>
    <lineage>
        <taxon>Bacteria</taxon>
        <taxon>Bacillati</taxon>
        <taxon>Actinomycetota</taxon>
        <taxon>Actinomycetes</taxon>
        <taxon>Mycobacteriales</taxon>
        <taxon>Mycobacteriaceae</taxon>
        <taxon>Mycolicibacterium</taxon>
    </lineage>
</organism>